<reference evidence="1" key="1">
    <citation type="submission" date="2023-06" db="EMBL/GenBank/DDBJ databases">
        <title>PCVPA Blantyre Malawi Pneumococcal carriage surveillance isolates.</title>
        <authorList>
            <person name="Obolski U."/>
            <person name="Swarthout T.D."/>
            <person name="Kalizang'Oma A."/>
            <person name="Mwalukomo T.S."/>
            <person name="Cave R."/>
            <person name="Brown C."/>
            <person name="Cornick J."/>
            <person name="Kamng'Ona A."/>
            <person name="Msefula J."/>
            <person name="French N."/>
            <person name="Hyderman R."/>
        </authorList>
    </citation>
    <scope>NUCLEOTIDE SEQUENCE</scope>
    <source>
        <strain evidence="1">BVY8TH</strain>
    </source>
</reference>
<organism evidence="1 2">
    <name type="scientific">Streptococcus pneumoniae</name>
    <dbReference type="NCBI Taxonomy" id="1313"/>
    <lineage>
        <taxon>Bacteria</taxon>
        <taxon>Bacillati</taxon>
        <taxon>Bacillota</taxon>
        <taxon>Bacilli</taxon>
        <taxon>Lactobacillales</taxon>
        <taxon>Streptococcaceae</taxon>
        <taxon>Streptococcus</taxon>
    </lineage>
</organism>
<evidence type="ECO:0000313" key="1">
    <source>
        <dbReference type="EMBL" id="MDS8038602.1"/>
    </source>
</evidence>
<evidence type="ECO:0000313" key="2">
    <source>
        <dbReference type="Proteomes" id="UP001184693"/>
    </source>
</evidence>
<name>A0AAP5J775_STREE</name>
<accession>A0AAP5J775</accession>
<proteinExistence type="predicted"/>
<evidence type="ECO:0008006" key="3">
    <source>
        <dbReference type="Google" id="ProtNLM"/>
    </source>
</evidence>
<dbReference type="AlphaFoldDB" id="A0AAP5J775"/>
<sequence>MMEELKQKVNEVYNWTVEDGKPQPPKQDLPQAVKDRADYFWEMAEDGMTFMGAMECIFADEK</sequence>
<protein>
    <recommendedName>
        <fullName evidence="3">Gp24</fullName>
    </recommendedName>
</protein>
<comment type="caution">
    <text evidence="1">The sequence shown here is derived from an EMBL/GenBank/DDBJ whole genome shotgun (WGS) entry which is preliminary data.</text>
</comment>
<dbReference type="Proteomes" id="UP001184693">
    <property type="component" value="Unassembled WGS sequence"/>
</dbReference>
<dbReference type="EMBL" id="JAVPGZ010000193">
    <property type="protein sequence ID" value="MDS8038602.1"/>
    <property type="molecule type" value="Genomic_DNA"/>
</dbReference>
<gene>
    <name evidence="1" type="ORF">RLG82_06255</name>
</gene>
<feature type="non-terminal residue" evidence="1">
    <location>
        <position position="62"/>
    </location>
</feature>